<evidence type="ECO:0000256" key="2">
    <source>
        <dbReference type="ARBA" id="ARBA00022692"/>
    </source>
</evidence>
<feature type="transmembrane region" description="Helical" evidence="6">
    <location>
        <begin position="245"/>
        <end position="265"/>
    </location>
</feature>
<dbReference type="PANTHER" id="PTHR31851">
    <property type="entry name" value="FE(2+)/MN(2+) TRANSPORTER PCL1"/>
    <property type="match status" value="1"/>
</dbReference>
<sequence length="266" mass="27994">MAGVPSRPSSRISRISGNSREGDSVSVMDNEASLHGAHRDNHTHRDVNGGWLRPAVFGAMDGLVSNLSLMTGVAGGSVDRQTLVITGLAGLAAGAFSMAAGEYTSVASQRELVQAELEVERRELRKYPKDEMAELAELYESRGVEPELARQVAEQLSKDPELALEIHAREELGIDPDDLPSPMVAAVSSFGSFALGALLPVLPYLLGATVLWPAVLLALAGLFACGALVARVTARSWWFSGLRQLLLGGTAAALTYGLGALFGAAV</sequence>
<dbReference type="CDD" id="cd02433">
    <property type="entry name" value="Nodulin-21_like_2"/>
    <property type="match status" value="1"/>
</dbReference>
<name>A0ABQ2E4K5_9ACTN</name>
<proteinExistence type="predicted"/>
<accession>A0ABQ2E4K5</accession>
<keyword evidence="3 6" id="KW-1133">Transmembrane helix</keyword>
<evidence type="ECO:0000256" key="3">
    <source>
        <dbReference type="ARBA" id="ARBA00022989"/>
    </source>
</evidence>
<dbReference type="Proteomes" id="UP000660265">
    <property type="component" value="Unassembled WGS sequence"/>
</dbReference>
<organism evidence="7 8">
    <name type="scientific">Streptomyces camponoticapitis</name>
    <dbReference type="NCBI Taxonomy" id="1616125"/>
    <lineage>
        <taxon>Bacteria</taxon>
        <taxon>Bacillati</taxon>
        <taxon>Actinomycetota</taxon>
        <taxon>Actinomycetes</taxon>
        <taxon>Kitasatosporales</taxon>
        <taxon>Streptomycetaceae</taxon>
        <taxon>Streptomyces</taxon>
    </lineage>
</organism>
<keyword evidence="2 6" id="KW-0812">Transmembrane</keyword>
<evidence type="ECO:0000313" key="7">
    <source>
        <dbReference type="EMBL" id="GGJ95507.1"/>
    </source>
</evidence>
<protein>
    <submittedName>
        <fullName evidence="7">Membrane protein</fullName>
    </submittedName>
</protein>
<evidence type="ECO:0000256" key="1">
    <source>
        <dbReference type="ARBA" id="ARBA00004127"/>
    </source>
</evidence>
<feature type="transmembrane region" description="Helical" evidence="6">
    <location>
        <begin position="211"/>
        <end position="233"/>
    </location>
</feature>
<dbReference type="InterPro" id="IPR008217">
    <property type="entry name" value="Ccc1_fam"/>
</dbReference>
<gene>
    <name evidence="7" type="ORF">GCM10011583_28900</name>
</gene>
<reference evidence="8" key="1">
    <citation type="journal article" date="2019" name="Int. J. Syst. Evol. Microbiol.">
        <title>The Global Catalogue of Microorganisms (GCM) 10K type strain sequencing project: providing services to taxonomists for standard genome sequencing and annotation.</title>
        <authorList>
            <consortium name="The Broad Institute Genomics Platform"/>
            <consortium name="The Broad Institute Genome Sequencing Center for Infectious Disease"/>
            <person name="Wu L."/>
            <person name="Ma J."/>
        </authorList>
    </citation>
    <scope>NUCLEOTIDE SEQUENCE [LARGE SCALE GENOMIC DNA]</scope>
    <source>
        <strain evidence="8">CGMCC 4.7275</strain>
    </source>
</reference>
<evidence type="ECO:0000256" key="4">
    <source>
        <dbReference type="ARBA" id="ARBA00023136"/>
    </source>
</evidence>
<evidence type="ECO:0000256" key="6">
    <source>
        <dbReference type="SAM" id="Phobius"/>
    </source>
</evidence>
<comment type="subcellular location">
    <subcellularLocation>
        <location evidence="1">Endomembrane system</location>
        <topology evidence="1">Multi-pass membrane protein</topology>
    </subcellularLocation>
</comment>
<evidence type="ECO:0000256" key="5">
    <source>
        <dbReference type="SAM" id="MobiDB-lite"/>
    </source>
</evidence>
<evidence type="ECO:0000313" key="8">
    <source>
        <dbReference type="Proteomes" id="UP000660265"/>
    </source>
</evidence>
<keyword evidence="8" id="KW-1185">Reference proteome</keyword>
<dbReference type="EMBL" id="BMMV01000008">
    <property type="protein sequence ID" value="GGJ95507.1"/>
    <property type="molecule type" value="Genomic_DNA"/>
</dbReference>
<dbReference type="Pfam" id="PF01988">
    <property type="entry name" value="VIT1"/>
    <property type="match status" value="1"/>
</dbReference>
<keyword evidence="4 6" id="KW-0472">Membrane</keyword>
<comment type="caution">
    <text evidence="7">The sequence shown here is derived from an EMBL/GenBank/DDBJ whole genome shotgun (WGS) entry which is preliminary data.</text>
</comment>
<feature type="transmembrane region" description="Helical" evidence="6">
    <location>
        <begin position="184"/>
        <end position="205"/>
    </location>
</feature>
<feature type="region of interest" description="Disordered" evidence="5">
    <location>
        <begin position="1"/>
        <end position="25"/>
    </location>
</feature>
<feature type="compositionally biased region" description="Low complexity" evidence="5">
    <location>
        <begin position="1"/>
        <end position="16"/>
    </location>
</feature>